<dbReference type="InterPro" id="IPR016162">
    <property type="entry name" value="Ald_DH_N"/>
</dbReference>
<dbReference type="EMBL" id="BLWD01000004">
    <property type="protein sequence ID" value="GFN10036.1"/>
    <property type="molecule type" value="Genomic_DNA"/>
</dbReference>
<evidence type="ECO:0000313" key="2">
    <source>
        <dbReference type="EMBL" id="GFN10036.1"/>
    </source>
</evidence>
<dbReference type="AlphaFoldDB" id="A0A7J0D5Q0"/>
<sequence length="77" mass="8293">MGRLAHRRRGLSRDGARGPWPATSSPGATSVGTLAVERWLRPVCYQSFPDALLPSELRDDNPLRAPRQTGAGLIQGA</sequence>
<evidence type="ECO:0008006" key="4">
    <source>
        <dbReference type="Google" id="ProtNLM"/>
    </source>
</evidence>
<dbReference type="Proteomes" id="UP000498740">
    <property type="component" value="Unassembled WGS sequence"/>
</dbReference>
<comment type="caution">
    <text evidence="2">The sequence shown here is derived from an EMBL/GenBank/DDBJ whole genome shotgun (WGS) entry which is preliminary data.</text>
</comment>
<feature type="region of interest" description="Disordered" evidence="1">
    <location>
        <begin position="55"/>
        <end position="77"/>
    </location>
</feature>
<organism evidence="2 3">
    <name type="scientific">Streptomyces microflavus</name>
    <name type="common">Streptomyces lipmanii</name>
    <dbReference type="NCBI Taxonomy" id="1919"/>
    <lineage>
        <taxon>Bacteria</taxon>
        <taxon>Bacillati</taxon>
        <taxon>Actinomycetota</taxon>
        <taxon>Actinomycetes</taxon>
        <taxon>Kitasatosporales</taxon>
        <taxon>Streptomycetaceae</taxon>
        <taxon>Streptomyces</taxon>
    </lineage>
</organism>
<name>A0A7J0D5Q0_STRMI</name>
<gene>
    <name evidence="2" type="ORF">Smic_85920</name>
</gene>
<dbReference type="GO" id="GO:0016491">
    <property type="term" value="F:oxidoreductase activity"/>
    <property type="evidence" value="ECO:0007669"/>
    <property type="project" value="InterPro"/>
</dbReference>
<protein>
    <recommendedName>
        <fullName evidence="4">NADP-dependent aldehyde dehydrogenase</fullName>
    </recommendedName>
</protein>
<dbReference type="Gene3D" id="3.40.605.10">
    <property type="entry name" value="Aldehyde Dehydrogenase, Chain A, domain 1"/>
    <property type="match status" value="1"/>
</dbReference>
<evidence type="ECO:0000313" key="3">
    <source>
        <dbReference type="Proteomes" id="UP000498740"/>
    </source>
</evidence>
<accession>A0A7J0D5Q0</accession>
<proteinExistence type="predicted"/>
<feature type="region of interest" description="Disordered" evidence="1">
    <location>
        <begin position="1"/>
        <end position="29"/>
    </location>
</feature>
<reference evidence="2 3" key="1">
    <citation type="submission" date="2020-05" db="EMBL/GenBank/DDBJ databases">
        <title>Whole genome shotgun sequence of Streptomyces microflavus NBRC 13062.</title>
        <authorList>
            <person name="Komaki H."/>
            <person name="Tamura T."/>
        </authorList>
    </citation>
    <scope>NUCLEOTIDE SEQUENCE [LARGE SCALE GENOMIC DNA]</scope>
    <source>
        <strain evidence="2 3">NBRC 13062</strain>
    </source>
</reference>
<feature type="compositionally biased region" description="Basic residues" evidence="1">
    <location>
        <begin position="1"/>
        <end position="10"/>
    </location>
</feature>
<evidence type="ECO:0000256" key="1">
    <source>
        <dbReference type="SAM" id="MobiDB-lite"/>
    </source>
</evidence>